<proteinExistence type="predicted"/>
<dbReference type="EMBL" id="BAAANS010000031">
    <property type="protein sequence ID" value="GAA2106865.1"/>
    <property type="molecule type" value="Genomic_DNA"/>
</dbReference>
<dbReference type="Proteomes" id="UP001500897">
    <property type="component" value="Unassembled WGS sequence"/>
</dbReference>
<comment type="caution">
    <text evidence="1">The sequence shown here is derived from an EMBL/GenBank/DDBJ whole genome shotgun (WGS) entry which is preliminary data.</text>
</comment>
<accession>A0ABN2X9K7</accession>
<reference evidence="1 2" key="1">
    <citation type="journal article" date="2019" name="Int. J. Syst. Evol. Microbiol.">
        <title>The Global Catalogue of Microorganisms (GCM) 10K type strain sequencing project: providing services to taxonomists for standard genome sequencing and annotation.</title>
        <authorList>
            <consortium name="The Broad Institute Genomics Platform"/>
            <consortium name="The Broad Institute Genome Sequencing Center for Infectious Disease"/>
            <person name="Wu L."/>
            <person name="Ma J."/>
        </authorList>
    </citation>
    <scope>NUCLEOTIDE SEQUENCE [LARGE SCALE GENOMIC DNA]</scope>
    <source>
        <strain evidence="1 2">JCM 14559</strain>
    </source>
</reference>
<keyword evidence="2" id="KW-1185">Reference proteome</keyword>
<organism evidence="1 2">
    <name type="scientific">Kitasatospora saccharophila</name>
    <dbReference type="NCBI Taxonomy" id="407973"/>
    <lineage>
        <taxon>Bacteria</taxon>
        <taxon>Bacillati</taxon>
        <taxon>Actinomycetota</taxon>
        <taxon>Actinomycetes</taxon>
        <taxon>Kitasatosporales</taxon>
        <taxon>Streptomycetaceae</taxon>
        <taxon>Kitasatospora</taxon>
    </lineage>
</organism>
<evidence type="ECO:0000313" key="1">
    <source>
        <dbReference type="EMBL" id="GAA2106865.1"/>
    </source>
</evidence>
<evidence type="ECO:0000313" key="2">
    <source>
        <dbReference type="Proteomes" id="UP001500897"/>
    </source>
</evidence>
<protein>
    <submittedName>
        <fullName evidence="1">Uncharacterized protein</fullName>
    </submittedName>
</protein>
<name>A0ABN2X9K7_9ACTN</name>
<gene>
    <name evidence="1" type="ORF">GCM10009759_45500</name>
</gene>
<sequence>MGGRADERHPHAHRRLARDYDHRLDKAASRVYWASTADMLRRLTIPSPAWRDDVEPAA</sequence>